<sequence length="355" mass="36837">MIERDTPIRVVQCGIGAMGTEMLRLLTDDPGVTVVGAVDVDPEKVGQDVGAITGGGDVGIEVADDLESVLEATEPDAVCLATADAAAEAMVADLLTCLRAGADVVSSNGGFFYPYRTHPVLARKVDRVARKNDASVLCTGLNPGFALDTLVVALTAVSESIDAIEASRTVDFSPYGAGVLEPGGFGLAPDEWTRRRDAGDLAGHESFPAQIQMIADGIGLDLDAVVQREFDPVVADEHRPVASEYPDIEAGAVAGFEQTYAGLVDGDPVVTLTLAAVVDPAASGLEGGDRIAIRGVPDTTVTTEAPFEPGPTTWATVVNALPNVSNADPGLKTMLDLPLPSASLGDMRKFLDPDR</sequence>
<evidence type="ECO:0000313" key="6">
    <source>
        <dbReference type="Proteomes" id="UP000199079"/>
    </source>
</evidence>
<dbReference type="Proteomes" id="UP000199079">
    <property type="component" value="Unassembled WGS sequence"/>
</dbReference>
<reference evidence="6" key="1">
    <citation type="submission" date="2016-10" db="EMBL/GenBank/DDBJ databases">
        <authorList>
            <person name="Varghese N."/>
            <person name="Submissions S."/>
        </authorList>
    </citation>
    <scope>NUCLEOTIDE SEQUENCE [LARGE SCALE GENOMIC DNA]</scope>
    <source>
        <strain evidence="6">DC30,IBRC 10041,KCTC 4046</strain>
    </source>
</reference>
<proteinExistence type="predicted"/>
<evidence type="ECO:0000259" key="4">
    <source>
        <dbReference type="Pfam" id="PF19328"/>
    </source>
</evidence>
<evidence type="ECO:0000313" key="5">
    <source>
        <dbReference type="EMBL" id="SDX74088.1"/>
    </source>
</evidence>
<dbReference type="Pfam" id="PF01113">
    <property type="entry name" value="DapB_N"/>
    <property type="match status" value="1"/>
</dbReference>
<feature type="domain" description="Dihydrodipicolinate reductase N-terminal" evidence="3">
    <location>
        <begin position="8"/>
        <end position="110"/>
    </location>
</feature>
<keyword evidence="1" id="KW-0521">NADP</keyword>
<dbReference type="Pfam" id="PF19328">
    <property type="entry name" value="DAP_DH_C"/>
    <property type="match status" value="1"/>
</dbReference>
<dbReference type="OrthoDB" id="50142at2157"/>
<protein>
    <submittedName>
        <fullName evidence="5">4-hydroxy-tetrahydrodipicolinate reductase</fullName>
    </submittedName>
</protein>
<evidence type="ECO:0000259" key="3">
    <source>
        <dbReference type="Pfam" id="PF01113"/>
    </source>
</evidence>
<dbReference type="InterPro" id="IPR045760">
    <property type="entry name" value="DAP_DH_C"/>
</dbReference>
<dbReference type="InterPro" id="IPR000846">
    <property type="entry name" value="DapB_N"/>
</dbReference>
<dbReference type="InterPro" id="IPR036291">
    <property type="entry name" value="NAD(P)-bd_dom_sf"/>
</dbReference>
<dbReference type="AlphaFoldDB" id="A0A1H3E762"/>
<keyword evidence="2" id="KW-0560">Oxidoreductase</keyword>
<dbReference type="CDD" id="cd24146">
    <property type="entry name" value="nat-AmDH_N_like"/>
    <property type="match status" value="1"/>
</dbReference>
<dbReference type="RefSeq" id="WP_092730389.1">
    <property type="nucleotide sequence ID" value="NZ_FNPC01000001.1"/>
</dbReference>
<evidence type="ECO:0000256" key="2">
    <source>
        <dbReference type="ARBA" id="ARBA00023002"/>
    </source>
</evidence>
<evidence type="ECO:0000256" key="1">
    <source>
        <dbReference type="ARBA" id="ARBA00022857"/>
    </source>
</evidence>
<dbReference type="Gene3D" id="3.40.50.720">
    <property type="entry name" value="NAD(P)-binding Rossmann-like Domain"/>
    <property type="match status" value="1"/>
</dbReference>
<dbReference type="SUPFAM" id="SSF51735">
    <property type="entry name" value="NAD(P)-binding Rossmann-fold domains"/>
    <property type="match status" value="1"/>
</dbReference>
<organism evidence="5 6">
    <name type="scientific">Halopenitus persicus</name>
    <dbReference type="NCBI Taxonomy" id="1048396"/>
    <lineage>
        <taxon>Archaea</taxon>
        <taxon>Methanobacteriati</taxon>
        <taxon>Methanobacteriota</taxon>
        <taxon>Stenosarchaea group</taxon>
        <taxon>Halobacteria</taxon>
        <taxon>Halobacteriales</taxon>
        <taxon>Haloferacaceae</taxon>
        <taxon>Halopenitus</taxon>
    </lineage>
</organism>
<feature type="domain" description="2,4-diaminopentanoate dehydrogenase C-terminal" evidence="4">
    <location>
        <begin position="145"/>
        <end position="351"/>
    </location>
</feature>
<gene>
    <name evidence="5" type="ORF">SAMN05216564_101301</name>
</gene>
<dbReference type="GO" id="GO:0009089">
    <property type="term" value="P:lysine biosynthetic process via diaminopimelate"/>
    <property type="evidence" value="ECO:0007669"/>
    <property type="project" value="InterPro"/>
</dbReference>
<keyword evidence="6" id="KW-1185">Reference proteome</keyword>
<accession>A0A1H3E762</accession>
<dbReference type="EMBL" id="FNPC01000001">
    <property type="protein sequence ID" value="SDX74088.1"/>
    <property type="molecule type" value="Genomic_DNA"/>
</dbReference>
<name>A0A1H3E762_9EURY</name>
<dbReference type="GO" id="GO:0008839">
    <property type="term" value="F:4-hydroxy-tetrahydrodipicolinate reductase"/>
    <property type="evidence" value="ECO:0007669"/>
    <property type="project" value="InterPro"/>
</dbReference>